<accession>A0A7R7XWC8</accession>
<proteinExistence type="predicted"/>
<name>A0A7R7XWC8_9EURO</name>
<dbReference type="Proteomes" id="UP000654913">
    <property type="component" value="Chromosome 6"/>
</dbReference>
<keyword evidence="2" id="KW-1185">Reference proteome</keyword>
<reference evidence="1" key="1">
    <citation type="submission" date="2021-01" db="EMBL/GenBank/DDBJ databases">
        <authorList>
            <consortium name="Aspergillus puulaauensis MK2 genome sequencing consortium"/>
            <person name="Kazuki M."/>
            <person name="Futagami T."/>
        </authorList>
    </citation>
    <scope>NUCLEOTIDE SEQUENCE</scope>
    <source>
        <strain evidence="1">MK2</strain>
    </source>
</reference>
<evidence type="ECO:0000313" key="1">
    <source>
        <dbReference type="EMBL" id="BCS28188.1"/>
    </source>
</evidence>
<dbReference type="KEGG" id="apuu:APUU_61236S"/>
<dbReference type="GeneID" id="64978185"/>
<sequence>MCLIVDEESVESVISTDSHVPFVKAVGVILGTDAESAFPRVIKVVITSLLARFYPALAKCDTVWDIAPDNGII</sequence>
<dbReference type="AlphaFoldDB" id="A0A7R7XWC8"/>
<organism evidence="1 2">
    <name type="scientific">Aspergillus puulaauensis</name>
    <dbReference type="NCBI Taxonomy" id="1220207"/>
    <lineage>
        <taxon>Eukaryota</taxon>
        <taxon>Fungi</taxon>
        <taxon>Dikarya</taxon>
        <taxon>Ascomycota</taxon>
        <taxon>Pezizomycotina</taxon>
        <taxon>Eurotiomycetes</taxon>
        <taxon>Eurotiomycetidae</taxon>
        <taxon>Eurotiales</taxon>
        <taxon>Aspergillaceae</taxon>
        <taxon>Aspergillus</taxon>
    </lineage>
</organism>
<protein>
    <submittedName>
        <fullName evidence="1">Uncharacterized protein</fullName>
    </submittedName>
</protein>
<dbReference type="OrthoDB" id="4869816at2759"/>
<gene>
    <name evidence="1" type="ORF">APUU_61236S</name>
</gene>
<dbReference type="EMBL" id="AP024448">
    <property type="protein sequence ID" value="BCS28188.1"/>
    <property type="molecule type" value="Genomic_DNA"/>
</dbReference>
<evidence type="ECO:0000313" key="2">
    <source>
        <dbReference type="Proteomes" id="UP000654913"/>
    </source>
</evidence>
<dbReference type="RefSeq" id="XP_041560374.1">
    <property type="nucleotide sequence ID" value="XM_041694556.1"/>
</dbReference>
<reference evidence="1" key="2">
    <citation type="submission" date="2021-02" db="EMBL/GenBank/DDBJ databases">
        <title>Aspergillus puulaauensis MK2 genome sequence.</title>
        <authorList>
            <person name="Futagami T."/>
            <person name="Mori K."/>
            <person name="Kadooka C."/>
            <person name="Tanaka T."/>
        </authorList>
    </citation>
    <scope>NUCLEOTIDE SEQUENCE</scope>
    <source>
        <strain evidence="1">MK2</strain>
    </source>
</reference>